<evidence type="ECO:0000313" key="5">
    <source>
        <dbReference type="EMBL" id="SOS74548.1"/>
    </source>
</evidence>
<accession>A0A2H1YGE8</accession>
<dbReference type="GO" id="GO:0008768">
    <property type="term" value="F:UDP-sugar diphosphatase activity"/>
    <property type="evidence" value="ECO:0007669"/>
    <property type="project" value="TreeGrafter"/>
</dbReference>
<evidence type="ECO:0000256" key="1">
    <source>
        <dbReference type="ARBA" id="ARBA00022729"/>
    </source>
</evidence>
<dbReference type="InterPro" id="IPR008334">
    <property type="entry name" value="5'-Nucleotdase_C"/>
</dbReference>
<dbReference type="OrthoDB" id="9801679at2"/>
<dbReference type="GO" id="GO:0000166">
    <property type="term" value="F:nucleotide binding"/>
    <property type="evidence" value="ECO:0007669"/>
    <property type="project" value="UniProtKB-KW"/>
</dbReference>
<feature type="domain" description="5'-Nucleotidase C-terminal" evidence="4">
    <location>
        <begin position="347"/>
        <end position="488"/>
    </location>
</feature>
<dbReference type="InterPro" id="IPR006179">
    <property type="entry name" value="5_nucleotidase/apyrase"/>
</dbReference>
<feature type="domain" description="Calcineurin-like phosphoesterase" evidence="3">
    <location>
        <begin position="49"/>
        <end position="267"/>
    </location>
</feature>
<keyword evidence="6" id="KW-1185">Reference proteome</keyword>
<feature type="signal peptide" evidence="2">
    <location>
        <begin position="1"/>
        <end position="25"/>
    </location>
</feature>
<dbReference type="PRINTS" id="PR01607">
    <property type="entry name" value="APYRASEFAMLY"/>
</dbReference>
<evidence type="ECO:0000259" key="3">
    <source>
        <dbReference type="Pfam" id="PF00149"/>
    </source>
</evidence>
<feature type="chain" id="PRO_5013428776" evidence="2">
    <location>
        <begin position="26"/>
        <end position="521"/>
    </location>
</feature>
<dbReference type="AlphaFoldDB" id="A0A2H1YGE8"/>
<dbReference type="Gene3D" id="3.60.21.10">
    <property type="match status" value="1"/>
</dbReference>
<keyword evidence="2" id="KW-0547">Nucleotide-binding</keyword>
<evidence type="ECO:0000259" key="4">
    <source>
        <dbReference type="Pfam" id="PF02872"/>
    </source>
</evidence>
<dbReference type="InterPro" id="IPR036907">
    <property type="entry name" value="5'-Nucleotdase_C_sf"/>
</dbReference>
<dbReference type="Proteomes" id="UP000234211">
    <property type="component" value="Unassembled WGS sequence"/>
</dbReference>
<dbReference type="SUPFAM" id="SSF56300">
    <property type="entry name" value="Metallo-dependent phosphatases"/>
    <property type="match status" value="1"/>
</dbReference>
<dbReference type="GO" id="GO:0030288">
    <property type="term" value="C:outer membrane-bounded periplasmic space"/>
    <property type="evidence" value="ECO:0007669"/>
    <property type="project" value="TreeGrafter"/>
</dbReference>
<dbReference type="EMBL" id="OENF01000012">
    <property type="protein sequence ID" value="SOS74548.1"/>
    <property type="molecule type" value="Genomic_DNA"/>
</dbReference>
<dbReference type="InterPro" id="IPR004843">
    <property type="entry name" value="Calcineurin-like_PHP"/>
</dbReference>
<dbReference type="GO" id="GO:0008253">
    <property type="term" value="F:5'-nucleotidase activity"/>
    <property type="evidence" value="ECO:0007669"/>
    <property type="project" value="TreeGrafter"/>
</dbReference>
<protein>
    <submittedName>
        <fullName evidence="5">Bifunctional metallophosphatase/5'-nucleotidase</fullName>
    </submittedName>
</protein>
<dbReference type="Pfam" id="PF00149">
    <property type="entry name" value="Metallophos"/>
    <property type="match status" value="1"/>
</dbReference>
<evidence type="ECO:0000313" key="6">
    <source>
        <dbReference type="Proteomes" id="UP000234211"/>
    </source>
</evidence>
<dbReference type="InterPro" id="IPR029052">
    <property type="entry name" value="Metallo-depent_PP-like"/>
</dbReference>
<dbReference type="PANTHER" id="PTHR11575:SF24">
    <property type="entry name" value="5'-NUCLEOTIDASE"/>
    <property type="match status" value="1"/>
</dbReference>
<keyword evidence="1 2" id="KW-0732">Signal</keyword>
<evidence type="ECO:0000256" key="2">
    <source>
        <dbReference type="RuleBase" id="RU362119"/>
    </source>
</evidence>
<keyword evidence="2" id="KW-0378">Hydrolase</keyword>
<dbReference type="SUPFAM" id="SSF55816">
    <property type="entry name" value="5'-nucleotidase (syn. UDP-sugar hydrolase), C-terminal domain"/>
    <property type="match status" value="1"/>
</dbReference>
<reference evidence="6" key="1">
    <citation type="submission" date="2017-11" db="EMBL/GenBank/DDBJ databases">
        <authorList>
            <person name="Duchaud E."/>
        </authorList>
    </citation>
    <scope>NUCLEOTIDE SEQUENCE [LARGE SCALE GENOMIC DNA]</scope>
    <source>
        <strain evidence="6">Tenacibaculum sp. TNO020</strain>
    </source>
</reference>
<dbReference type="GO" id="GO:0009166">
    <property type="term" value="P:nucleotide catabolic process"/>
    <property type="evidence" value="ECO:0007669"/>
    <property type="project" value="InterPro"/>
</dbReference>
<gene>
    <name evidence="5" type="ORF">TNO020_20228</name>
</gene>
<proteinExistence type="inferred from homology"/>
<dbReference type="PANTHER" id="PTHR11575">
    <property type="entry name" value="5'-NUCLEOTIDASE-RELATED"/>
    <property type="match status" value="1"/>
</dbReference>
<name>A0A2H1YGE8_9FLAO</name>
<comment type="similarity">
    <text evidence="2">Belongs to the 5'-nucleotidase family.</text>
</comment>
<dbReference type="Gene3D" id="3.90.780.10">
    <property type="entry name" value="5'-Nucleotidase, C-terminal domain"/>
    <property type="match status" value="1"/>
</dbReference>
<organism evidence="5 6">
    <name type="scientific">Tenacibaculum piscium</name>
    <dbReference type="NCBI Taxonomy" id="1458515"/>
    <lineage>
        <taxon>Bacteria</taxon>
        <taxon>Pseudomonadati</taxon>
        <taxon>Bacteroidota</taxon>
        <taxon>Flavobacteriia</taxon>
        <taxon>Flavobacteriales</taxon>
        <taxon>Flavobacteriaceae</taxon>
        <taxon>Tenacibaculum</taxon>
    </lineage>
</organism>
<dbReference type="Pfam" id="PF02872">
    <property type="entry name" value="5_nucleotid_C"/>
    <property type="match status" value="1"/>
</dbReference>
<dbReference type="PROSITE" id="PS51257">
    <property type="entry name" value="PROKAR_LIPOPROTEIN"/>
    <property type="match status" value="1"/>
</dbReference>
<dbReference type="RefSeq" id="WP_101917020.1">
    <property type="nucleotide sequence ID" value="NZ_OENF01000012.1"/>
</dbReference>
<sequence>MKQFKLLTLALLTVLVSSCGSQKNAQNNSKNNSKTVCQFKKDSTKTYFNILQLNDVYEIAPIQSGKFGGMARVETVHQNLKNENKNTMLVLAGDFLNPSLIGAMKVDGARVRGQQMVEVMNAMNFDLVAFGNHELDLSYTNLQERLNESHFDWISSNVLHHKNGKHHYFHKVINGKKESLEDSYIREFLNPDGSTLKVGFISACIASNPKSYVYYGDVYQEIKRAYNEIKNKVDVVIGLTHLNLEQDKKVAELLPNLPLIMGGHEHTNSHDEIGNVVIAKADANAKTVYIHRFEYDPTTKKIQLKSELKEINHKIPTDQKIGVIVDKWQTILKNKIQDIVSNPYEVIYKTKIPLDARETPIRSTQTNMGEIIAKSMSFAYNNTVDCALVNGGSVRIDDALVGKISVIDIFRVLPYGGQILKVKIKGKLLKEVLEFGENSAGNGAYLQRYNATKIGDTWKIKNQQINNNKIYTVAFSDYLLKGYDIPMLSEKNPDVLSIHTPKSSEVSYDIRKAVIQYLKKQ</sequence>